<keyword evidence="2" id="KW-1185">Reference proteome</keyword>
<dbReference type="EMBL" id="JBHTJT010000023">
    <property type="protein sequence ID" value="MFD0980620.1"/>
    <property type="molecule type" value="Genomic_DNA"/>
</dbReference>
<reference evidence="2" key="1">
    <citation type="journal article" date="2019" name="Int. J. Syst. Evol. Microbiol.">
        <title>The Global Catalogue of Microorganisms (GCM) 10K type strain sequencing project: providing services to taxonomists for standard genome sequencing and annotation.</title>
        <authorList>
            <consortium name="The Broad Institute Genomics Platform"/>
            <consortium name="The Broad Institute Genome Sequencing Center for Infectious Disease"/>
            <person name="Wu L."/>
            <person name="Ma J."/>
        </authorList>
    </citation>
    <scope>NUCLEOTIDE SEQUENCE [LARGE SCALE GENOMIC DNA]</scope>
    <source>
        <strain evidence="2">CCUG 60524</strain>
    </source>
</reference>
<dbReference type="Proteomes" id="UP001597108">
    <property type="component" value="Unassembled WGS sequence"/>
</dbReference>
<evidence type="ECO:0000313" key="1">
    <source>
        <dbReference type="EMBL" id="MFD0980620.1"/>
    </source>
</evidence>
<protein>
    <submittedName>
        <fullName evidence="1">Uncharacterized protein</fullName>
    </submittedName>
</protein>
<proteinExistence type="predicted"/>
<sequence length="160" mass="18690">MKSNAENFRTSDGAYCRCCGSQDVMTIDVSIEQSDDFDRRSRLRVTRLWLAFADLSEFELSAFICDAESYIDIEYFNDIEIGLFSYLSDNIEQIGERRPSCDPDSFYRLHMIDTLNADEMLARRKLAFMRIWDSFDESTKTSFAQRVLGHIPRKFRPESS</sequence>
<dbReference type="RefSeq" id="WP_386075127.1">
    <property type="nucleotide sequence ID" value="NZ_JBHTJT010000023.1"/>
</dbReference>
<evidence type="ECO:0000313" key="2">
    <source>
        <dbReference type="Proteomes" id="UP001597108"/>
    </source>
</evidence>
<name>A0ABW3ISA0_9RHOB</name>
<gene>
    <name evidence="1" type="ORF">ACFQ2S_13260</name>
</gene>
<accession>A0ABW3ISA0</accession>
<organism evidence="1 2">
    <name type="scientific">Tropicimonas aquimaris</name>
    <dbReference type="NCBI Taxonomy" id="914152"/>
    <lineage>
        <taxon>Bacteria</taxon>
        <taxon>Pseudomonadati</taxon>
        <taxon>Pseudomonadota</taxon>
        <taxon>Alphaproteobacteria</taxon>
        <taxon>Rhodobacterales</taxon>
        <taxon>Roseobacteraceae</taxon>
        <taxon>Tropicimonas</taxon>
    </lineage>
</organism>
<comment type="caution">
    <text evidence="1">The sequence shown here is derived from an EMBL/GenBank/DDBJ whole genome shotgun (WGS) entry which is preliminary data.</text>
</comment>